<evidence type="ECO:0000313" key="8">
    <source>
        <dbReference type="Proteomes" id="UP000198415"/>
    </source>
</evidence>
<comment type="subcellular location">
    <subcellularLocation>
        <location evidence="1">Endomembrane system</location>
        <topology evidence="1">Multi-pass membrane protein</topology>
    </subcellularLocation>
</comment>
<dbReference type="InterPro" id="IPR052964">
    <property type="entry name" value="Sporulation_signal_mat"/>
</dbReference>
<dbReference type="InterPro" id="IPR011020">
    <property type="entry name" value="HTTM-like"/>
</dbReference>
<feature type="transmembrane region" description="Helical" evidence="5">
    <location>
        <begin position="162"/>
        <end position="183"/>
    </location>
</feature>
<evidence type="ECO:0000313" key="7">
    <source>
        <dbReference type="EMBL" id="SNR54259.1"/>
    </source>
</evidence>
<accession>A0A238X8U7</accession>
<feature type="domain" description="HTTM-like" evidence="6">
    <location>
        <begin position="17"/>
        <end position="290"/>
    </location>
</feature>
<protein>
    <submittedName>
        <fullName evidence="7">Antimicrobial peptide system protein, SdpB family</fullName>
    </submittedName>
</protein>
<keyword evidence="8" id="KW-1185">Reference proteome</keyword>
<reference evidence="7 8" key="1">
    <citation type="submission" date="2017-06" db="EMBL/GenBank/DDBJ databases">
        <authorList>
            <person name="Kim H.J."/>
            <person name="Triplett B.A."/>
        </authorList>
    </citation>
    <scope>NUCLEOTIDE SEQUENCE [LARGE SCALE GENOMIC DNA]</scope>
    <source>
        <strain evidence="7 8">DSM 43151</strain>
    </source>
</reference>
<keyword evidence="3 5" id="KW-1133">Transmembrane helix</keyword>
<dbReference type="Pfam" id="PF05090">
    <property type="entry name" value="HTTM"/>
    <property type="match status" value="1"/>
</dbReference>
<dbReference type="InterPro" id="IPR053934">
    <property type="entry name" value="HTTM_dom"/>
</dbReference>
<evidence type="ECO:0000256" key="3">
    <source>
        <dbReference type="ARBA" id="ARBA00022989"/>
    </source>
</evidence>
<dbReference type="GO" id="GO:0012505">
    <property type="term" value="C:endomembrane system"/>
    <property type="evidence" value="ECO:0007669"/>
    <property type="project" value="UniProtKB-SubCell"/>
</dbReference>
<feature type="transmembrane region" description="Helical" evidence="5">
    <location>
        <begin position="252"/>
        <end position="269"/>
    </location>
</feature>
<dbReference type="RefSeq" id="WP_143232274.1">
    <property type="nucleotide sequence ID" value="NZ_BOMU01000040.1"/>
</dbReference>
<evidence type="ECO:0000259" key="6">
    <source>
        <dbReference type="SMART" id="SM00752"/>
    </source>
</evidence>
<name>A0A238X8U7_9ACTN</name>
<dbReference type="PANTHER" id="PTHR39535:SF2">
    <property type="entry name" value="HTTM DOMAIN-CONTAINING PROTEIN"/>
    <property type="match status" value="1"/>
</dbReference>
<dbReference type="PANTHER" id="PTHR39535">
    <property type="entry name" value="SPORULATION-DELAYING PROTEIN SDPB"/>
    <property type="match status" value="1"/>
</dbReference>
<organism evidence="7 8">
    <name type="scientific">Actinoplanes regularis</name>
    <dbReference type="NCBI Taxonomy" id="52697"/>
    <lineage>
        <taxon>Bacteria</taxon>
        <taxon>Bacillati</taxon>
        <taxon>Actinomycetota</taxon>
        <taxon>Actinomycetes</taxon>
        <taxon>Micromonosporales</taxon>
        <taxon>Micromonosporaceae</taxon>
        <taxon>Actinoplanes</taxon>
    </lineage>
</organism>
<keyword evidence="4 5" id="KW-0472">Membrane</keyword>
<dbReference type="AlphaFoldDB" id="A0A238X8U7"/>
<feature type="transmembrane region" description="Helical" evidence="5">
    <location>
        <begin position="275"/>
        <end position="293"/>
    </location>
</feature>
<keyword evidence="2 5" id="KW-0812">Transmembrane</keyword>
<dbReference type="SMART" id="SM00752">
    <property type="entry name" value="HTTM"/>
    <property type="match status" value="1"/>
</dbReference>
<sequence>MRRLINAIVRMTRLPADFDPRGRPLAFGRSLIAVAELSAIVFTPNDLLFMDATMSRNGARCSGIHAAGLWCITGISNDALTIGRLLAIGTLCLVASGFRPQWTCIPHWYVTFSFTSSIVPYDGGDRVAQVVTMLLVLICLGDTRRWHWTPPVRPLTPRWQGISFAVLATLRVQIVAIYLIAIISKLRDQAWQDGSALRILAANPSFGPHPLIGKAMQTALSWPWFSPMLTWSVITLQGAIVILICSGRRARSIALALGVIFHIGIVVILRLPSFGLVMIGLLLIVCVSQKVGAISPRTMRRGLAEKKKTTTSP</sequence>
<gene>
    <name evidence="7" type="ORF">SAMN06264365_103100</name>
</gene>
<evidence type="ECO:0000256" key="5">
    <source>
        <dbReference type="SAM" id="Phobius"/>
    </source>
</evidence>
<dbReference type="NCBIfam" id="TIGR04033">
    <property type="entry name" value="export_SdpB"/>
    <property type="match status" value="1"/>
</dbReference>
<dbReference type="OrthoDB" id="128729at2"/>
<dbReference type="Proteomes" id="UP000198415">
    <property type="component" value="Unassembled WGS sequence"/>
</dbReference>
<dbReference type="InterPro" id="IPR023894">
    <property type="entry name" value="Sporulation_SdpB"/>
</dbReference>
<proteinExistence type="predicted"/>
<dbReference type="EMBL" id="FZNR01000003">
    <property type="protein sequence ID" value="SNR54259.1"/>
    <property type="molecule type" value="Genomic_DNA"/>
</dbReference>
<evidence type="ECO:0000256" key="2">
    <source>
        <dbReference type="ARBA" id="ARBA00022692"/>
    </source>
</evidence>
<evidence type="ECO:0000256" key="1">
    <source>
        <dbReference type="ARBA" id="ARBA00004127"/>
    </source>
</evidence>
<evidence type="ECO:0000256" key="4">
    <source>
        <dbReference type="ARBA" id="ARBA00023136"/>
    </source>
</evidence>
<feature type="transmembrane region" description="Helical" evidence="5">
    <location>
        <begin position="224"/>
        <end position="245"/>
    </location>
</feature>